<reference evidence="2" key="1">
    <citation type="submission" date="2022-06" db="EMBL/GenBank/DDBJ databases">
        <title>Genome sequencing of Brevibacillus sp. BB3-R1.</title>
        <authorList>
            <person name="Heo J."/>
            <person name="Lee D."/>
            <person name="Won M."/>
            <person name="Han B.-H."/>
            <person name="Hong S.-B."/>
            <person name="Kwon S.-W."/>
        </authorList>
    </citation>
    <scope>NUCLEOTIDE SEQUENCE</scope>
    <source>
        <strain evidence="2">BB3-R1</strain>
    </source>
</reference>
<protein>
    <submittedName>
        <fullName evidence="2">Uncharacterized protein</fullName>
    </submittedName>
</protein>
<evidence type="ECO:0000256" key="1">
    <source>
        <dbReference type="SAM" id="SignalP"/>
    </source>
</evidence>
<dbReference type="RefSeq" id="WP_251871935.1">
    <property type="nucleotide sequence ID" value="NZ_CP098755.1"/>
</dbReference>
<name>A0ABY4WJJ3_9BACL</name>
<feature type="chain" id="PRO_5046721802" evidence="1">
    <location>
        <begin position="26"/>
        <end position="210"/>
    </location>
</feature>
<sequence length="210" mass="23751">MKKKSWFAMGVSLAFVSAISLSAHASPFESPKAERVGTQVHLNSNSSFVDDLNNPKDFYKYDGVPQAEKVSTEQVSKNTRRANDPLNDSIQPFSKDVPTEFWNIDRKGTYTANIYNLRSLLYTNYYFQPSPKGELYVETDINEDYGKSATYTIHCYDLSTGKSVTNWKGTAGTVEKIRFYNLNESKNYYFGFDFNSNTGTLSGTADISYK</sequence>
<feature type="signal peptide" evidence="1">
    <location>
        <begin position="1"/>
        <end position="25"/>
    </location>
</feature>
<organism evidence="2 3">
    <name type="scientific">Brevibacillus ruminantium</name>
    <dbReference type="NCBI Taxonomy" id="2950604"/>
    <lineage>
        <taxon>Bacteria</taxon>
        <taxon>Bacillati</taxon>
        <taxon>Bacillota</taxon>
        <taxon>Bacilli</taxon>
        <taxon>Bacillales</taxon>
        <taxon>Paenibacillaceae</taxon>
        <taxon>Brevibacillus</taxon>
    </lineage>
</organism>
<gene>
    <name evidence="2" type="ORF">NDK47_22295</name>
</gene>
<evidence type="ECO:0000313" key="2">
    <source>
        <dbReference type="EMBL" id="USG64826.1"/>
    </source>
</evidence>
<keyword evidence="1" id="KW-0732">Signal</keyword>
<accession>A0ABY4WJJ3</accession>
<dbReference type="Proteomes" id="UP001056500">
    <property type="component" value="Chromosome"/>
</dbReference>
<keyword evidence="3" id="KW-1185">Reference proteome</keyword>
<evidence type="ECO:0000313" key="3">
    <source>
        <dbReference type="Proteomes" id="UP001056500"/>
    </source>
</evidence>
<dbReference type="EMBL" id="CP098755">
    <property type="protein sequence ID" value="USG64826.1"/>
    <property type="molecule type" value="Genomic_DNA"/>
</dbReference>
<proteinExistence type="predicted"/>